<evidence type="ECO:0000313" key="6">
    <source>
        <dbReference type="Proteomes" id="UP000282818"/>
    </source>
</evidence>
<evidence type="ECO:0000259" key="4">
    <source>
        <dbReference type="Pfam" id="PF21302"/>
    </source>
</evidence>
<feature type="binding site" evidence="1">
    <location>
        <position position="9"/>
    </location>
    <ligand>
        <name>Zn(2+)</name>
        <dbReference type="ChEBI" id="CHEBI:29105"/>
    </ligand>
</feature>
<dbReference type="PIRSF" id="PIRSF018249">
    <property type="entry name" value="MyrA_prd"/>
    <property type="match status" value="1"/>
</dbReference>
<dbReference type="GO" id="GO:0032259">
    <property type="term" value="P:methylation"/>
    <property type="evidence" value="ECO:0007669"/>
    <property type="project" value="UniProtKB-KW"/>
</dbReference>
<evidence type="ECO:0000256" key="1">
    <source>
        <dbReference type="PIRSR" id="PIRSR018249-1"/>
    </source>
</evidence>
<dbReference type="AlphaFoldDB" id="A0A437Q6E8"/>
<keyword evidence="1" id="KW-0479">Metal-binding</keyword>
<accession>A0A437Q6E8</accession>
<feature type="domain" description="23S rRNA (guanine(745)-N(1))-methyltransferase N-terminal" evidence="4">
    <location>
        <begin position="5"/>
        <end position="47"/>
    </location>
</feature>
<evidence type="ECO:0000256" key="2">
    <source>
        <dbReference type="PIRSR" id="PIRSR018249-2"/>
    </source>
</evidence>
<dbReference type="PANTHER" id="PTHR42912">
    <property type="entry name" value="METHYLTRANSFERASE"/>
    <property type="match status" value="1"/>
</dbReference>
<evidence type="ECO:0000259" key="3">
    <source>
        <dbReference type="Pfam" id="PF13649"/>
    </source>
</evidence>
<dbReference type="GO" id="GO:0008168">
    <property type="term" value="F:methyltransferase activity"/>
    <property type="evidence" value="ECO:0007669"/>
    <property type="project" value="UniProtKB-KW"/>
</dbReference>
<feature type="domain" description="Methyltransferase" evidence="3">
    <location>
        <begin position="91"/>
        <end position="168"/>
    </location>
</feature>
<keyword evidence="2" id="KW-0949">S-adenosyl-L-methionine</keyword>
<feature type="binding site" evidence="1">
    <location>
        <position position="22"/>
    </location>
    <ligand>
        <name>Zn(2+)</name>
        <dbReference type="ChEBI" id="CHEBI:29105"/>
    </ligand>
</feature>
<dbReference type="InterPro" id="IPR050508">
    <property type="entry name" value="Methyltransf_Superfamily"/>
</dbReference>
<name>A0A437Q6E8_9GAMM</name>
<evidence type="ECO:0000313" key="5">
    <source>
        <dbReference type="EMBL" id="RVU30046.1"/>
    </source>
</evidence>
<feature type="binding site" evidence="2">
    <location>
        <begin position="98"/>
        <end position="99"/>
    </location>
    <ligand>
        <name>S-adenosyl-L-methionine</name>
        <dbReference type="ChEBI" id="CHEBI:59789"/>
    </ligand>
</feature>
<dbReference type="InterPro" id="IPR048647">
    <property type="entry name" value="RlmA_N"/>
</dbReference>
<dbReference type="SUPFAM" id="SSF53335">
    <property type="entry name" value="S-adenosyl-L-methionine-dependent methyltransferases"/>
    <property type="match status" value="1"/>
</dbReference>
<dbReference type="Gene3D" id="3.40.50.150">
    <property type="entry name" value="Vaccinia Virus protein VP39"/>
    <property type="match status" value="1"/>
</dbReference>
<proteinExistence type="predicted"/>
<keyword evidence="1" id="KW-0862">Zinc</keyword>
<keyword evidence="5" id="KW-0808">Transferase</keyword>
<dbReference type="InterPro" id="IPR041698">
    <property type="entry name" value="Methyltransf_25"/>
</dbReference>
<dbReference type="CDD" id="cd02440">
    <property type="entry name" value="AdoMet_MTases"/>
    <property type="match status" value="1"/>
</dbReference>
<keyword evidence="5" id="KW-0489">Methyltransferase</keyword>
<dbReference type="InterPro" id="IPR016718">
    <property type="entry name" value="rRNA_m1G-MeTrfase_A_prd"/>
</dbReference>
<protein>
    <submittedName>
        <fullName evidence="5">Methyltransferase domain-containing protein</fullName>
    </submittedName>
</protein>
<sequence>MAQLSCPLCQAPLVLTQRTLRCANNHSFDQAKQGYWHLLPVQKKRSRAPGDNAQMVAARTRFLEKGHYLPFLSALCAKISQKTQRHDAPKVLDMGCGEGYYTAAIAAALPSSAEVIGLDISKEAIKAASRRNRDICWIVASGADMPVPQHSQDILVVLFSRLMPDALAQVMSSGGTLLYAWPGEQHLIELRRAIYEEIKPSRFDPIKELADHFSVAEVEQHSFSFSLTNEDELDALLHMTPHGQRMKQEKRQQLLEQLPLTLTFDVNLGEFHPSSDDHAHAH</sequence>
<organism evidence="5 6">
    <name type="scientific">Neptunomonas marina</name>
    <dbReference type="NCBI Taxonomy" id="1815562"/>
    <lineage>
        <taxon>Bacteria</taxon>
        <taxon>Pseudomonadati</taxon>
        <taxon>Pseudomonadota</taxon>
        <taxon>Gammaproteobacteria</taxon>
        <taxon>Oceanospirillales</taxon>
        <taxon>Oceanospirillaceae</taxon>
        <taxon>Neptunomonas</taxon>
    </lineage>
</organism>
<reference evidence="5 6" key="1">
    <citation type="submission" date="2019-01" db="EMBL/GenBank/DDBJ databases">
        <authorList>
            <person name="Chen W.-M."/>
        </authorList>
    </citation>
    <scope>NUCLEOTIDE SEQUENCE [LARGE SCALE GENOMIC DNA]</scope>
    <source>
        <strain evidence="5 6">HPM-16</strain>
    </source>
</reference>
<dbReference type="Proteomes" id="UP000282818">
    <property type="component" value="Unassembled WGS sequence"/>
</dbReference>
<dbReference type="PANTHER" id="PTHR42912:SF45">
    <property type="entry name" value="23S RRNA (GUANINE(745)-N(1))-METHYLTRANSFERASE"/>
    <property type="match status" value="1"/>
</dbReference>
<dbReference type="GO" id="GO:0046872">
    <property type="term" value="F:metal ion binding"/>
    <property type="evidence" value="ECO:0007669"/>
    <property type="project" value="UniProtKB-KW"/>
</dbReference>
<dbReference type="Pfam" id="PF21302">
    <property type="entry name" value="Zn_ribbon_RlmA"/>
    <property type="match status" value="1"/>
</dbReference>
<comment type="caution">
    <text evidence="5">The sequence shown here is derived from an EMBL/GenBank/DDBJ whole genome shotgun (WGS) entry which is preliminary data.</text>
</comment>
<feature type="binding site" evidence="1">
    <location>
        <position position="26"/>
    </location>
    <ligand>
        <name>Zn(2+)</name>
        <dbReference type="ChEBI" id="CHEBI:29105"/>
    </ligand>
</feature>
<dbReference type="EMBL" id="SACQ01000006">
    <property type="protein sequence ID" value="RVU30046.1"/>
    <property type="molecule type" value="Genomic_DNA"/>
</dbReference>
<gene>
    <name evidence="5" type="ORF">EOE65_13415</name>
</gene>
<feature type="binding site" evidence="1">
    <location>
        <position position="6"/>
    </location>
    <ligand>
        <name>Zn(2+)</name>
        <dbReference type="ChEBI" id="CHEBI:29105"/>
    </ligand>
</feature>
<keyword evidence="6" id="KW-1185">Reference proteome</keyword>
<feature type="binding site" evidence="2">
    <location>
        <position position="68"/>
    </location>
    <ligand>
        <name>S-adenosyl-L-methionine</name>
        <dbReference type="ChEBI" id="CHEBI:59789"/>
    </ligand>
</feature>
<dbReference type="InterPro" id="IPR029063">
    <property type="entry name" value="SAM-dependent_MTases_sf"/>
</dbReference>
<feature type="binding site" evidence="2">
    <location>
        <position position="186"/>
    </location>
    <ligand>
        <name>S-adenosyl-L-methionine</name>
        <dbReference type="ChEBI" id="CHEBI:59789"/>
    </ligand>
</feature>
<dbReference type="Pfam" id="PF13649">
    <property type="entry name" value="Methyltransf_25"/>
    <property type="match status" value="1"/>
</dbReference>